<protein>
    <submittedName>
        <fullName evidence="2">Zinc finger CCCH-type containing 6</fullName>
    </submittedName>
</protein>
<dbReference type="AlphaFoldDB" id="A0A7J8E5N2"/>
<evidence type="ECO:0000313" key="3">
    <source>
        <dbReference type="Proteomes" id="UP000550707"/>
    </source>
</evidence>
<name>A0A7J8E5N2_MOLMO</name>
<dbReference type="EMBL" id="JACASF010000015">
    <property type="protein sequence ID" value="KAF6430539.1"/>
    <property type="molecule type" value="Genomic_DNA"/>
</dbReference>
<gene>
    <name evidence="2" type="ORF">HJG59_019778</name>
</gene>
<feature type="compositionally biased region" description="Basic residues" evidence="1">
    <location>
        <begin position="1"/>
        <end position="22"/>
    </location>
</feature>
<keyword evidence="3" id="KW-1185">Reference proteome</keyword>
<evidence type="ECO:0000256" key="1">
    <source>
        <dbReference type="SAM" id="MobiDB-lite"/>
    </source>
</evidence>
<proteinExistence type="predicted"/>
<feature type="region of interest" description="Disordered" evidence="1">
    <location>
        <begin position="1"/>
        <end position="49"/>
    </location>
</feature>
<accession>A0A7J8E5N2</accession>
<comment type="caution">
    <text evidence="2">The sequence shown here is derived from an EMBL/GenBank/DDBJ whole genome shotgun (WGS) entry which is preliminary data.</text>
</comment>
<dbReference type="Proteomes" id="UP000550707">
    <property type="component" value="Unassembled WGS sequence"/>
</dbReference>
<evidence type="ECO:0000313" key="2">
    <source>
        <dbReference type="EMBL" id="KAF6430539.1"/>
    </source>
</evidence>
<organism evidence="2 3">
    <name type="scientific">Molossus molossus</name>
    <name type="common">Pallas' mastiff bat</name>
    <name type="synonym">Vespertilio molossus</name>
    <dbReference type="NCBI Taxonomy" id="27622"/>
    <lineage>
        <taxon>Eukaryota</taxon>
        <taxon>Metazoa</taxon>
        <taxon>Chordata</taxon>
        <taxon>Craniata</taxon>
        <taxon>Vertebrata</taxon>
        <taxon>Euteleostomi</taxon>
        <taxon>Mammalia</taxon>
        <taxon>Eutheria</taxon>
        <taxon>Laurasiatheria</taxon>
        <taxon>Chiroptera</taxon>
        <taxon>Yangochiroptera</taxon>
        <taxon>Molossidae</taxon>
        <taxon>Molossus</taxon>
    </lineage>
</organism>
<sequence length="99" mass="11779">MMQDMKKHKNRKQKRMRSRKMRNPTENQEKNTRKKEKRKNPKGENVRNTSIILHLVMTVQTTALIQMSNIQKVSTKKELVSTGIMTFHFLSMDIYQEAT</sequence>
<reference evidence="2 3" key="1">
    <citation type="journal article" date="2020" name="Nature">
        <title>Six reference-quality genomes reveal evolution of bat adaptations.</title>
        <authorList>
            <person name="Jebb D."/>
            <person name="Huang Z."/>
            <person name="Pippel M."/>
            <person name="Hughes G.M."/>
            <person name="Lavrichenko K."/>
            <person name="Devanna P."/>
            <person name="Winkler S."/>
            <person name="Jermiin L.S."/>
            <person name="Skirmuntt E.C."/>
            <person name="Katzourakis A."/>
            <person name="Burkitt-Gray L."/>
            <person name="Ray D.A."/>
            <person name="Sullivan K.A.M."/>
            <person name="Roscito J.G."/>
            <person name="Kirilenko B.M."/>
            <person name="Davalos L.M."/>
            <person name="Corthals A.P."/>
            <person name="Power M.L."/>
            <person name="Jones G."/>
            <person name="Ransome R.D."/>
            <person name="Dechmann D.K.N."/>
            <person name="Locatelli A.G."/>
            <person name="Puechmaille S.J."/>
            <person name="Fedrigo O."/>
            <person name="Jarvis E.D."/>
            <person name="Hiller M."/>
            <person name="Vernes S.C."/>
            <person name="Myers E.W."/>
            <person name="Teeling E.C."/>
        </authorList>
    </citation>
    <scope>NUCLEOTIDE SEQUENCE [LARGE SCALE GENOMIC DNA]</scope>
    <source>
        <strain evidence="2">MMolMol1</strain>
        <tissue evidence="2">Muscle</tissue>
    </source>
</reference>